<keyword evidence="2" id="KW-1185">Reference proteome</keyword>
<dbReference type="VEuPathDB" id="VectorBase:PPAI005079"/>
<proteinExistence type="predicted"/>
<dbReference type="Proteomes" id="UP000092462">
    <property type="component" value="Unassembled WGS sequence"/>
</dbReference>
<dbReference type="InterPro" id="IPR016159">
    <property type="entry name" value="Cullin_repeat-like_dom_sf"/>
</dbReference>
<dbReference type="EMBL" id="AJVK01013592">
    <property type="status" value="NOT_ANNOTATED_CDS"/>
    <property type="molecule type" value="Genomic_DNA"/>
</dbReference>
<protein>
    <recommendedName>
        <fullName evidence="3">Cullin N-terminal domain-containing protein</fullName>
    </recommendedName>
</protein>
<dbReference type="EMBL" id="AJVK01013591">
    <property type="status" value="NOT_ANNOTATED_CDS"/>
    <property type="molecule type" value="Genomic_DNA"/>
</dbReference>
<name>A0A1B0GNU3_PHLPP</name>
<evidence type="ECO:0000313" key="1">
    <source>
        <dbReference type="EnsemblMetazoa" id="PPAI005079-PA"/>
    </source>
</evidence>
<sequence>MSRQSSLGSTGLKPINLEEIWTDLEDGINQIYLRERNLIIKRYMELYTSVVTNVIYFDLNAMRMQREREGERE</sequence>
<dbReference type="EnsemblMetazoa" id="PPAI005079-RA">
    <property type="protein sequence ID" value="PPAI005079-PA"/>
    <property type="gene ID" value="PPAI005079"/>
</dbReference>
<accession>A0A1B0GNU3</accession>
<dbReference type="Gene3D" id="1.20.1310.10">
    <property type="entry name" value="Cullin Repeats"/>
    <property type="match status" value="1"/>
</dbReference>
<dbReference type="AlphaFoldDB" id="A0A1B0GNU3"/>
<reference evidence="1" key="1">
    <citation type="submission" date="2022-08" db="UniProtKB">
        <authorList>
            <consortium name="EnsemblMetazoa"/>
        </authorList>
    </citation>
    <scope>IDENTIFICATION</scope>
    <source>
        <strain evidence="1">Israel</strain>
    </source>
</reference>
<dbReference type="VEuPathDB" id="VectorBase:PPAPM1_002753"/>
<dbReference type="SUPFAM" id="SSF74788">
    <property type="entry name" value="Cullin repeat-like"/>
    <property type="match status" value="1"/>
</dbReference>
<evidence type="ECO:0008006" key="3">
    <source>
        <dbReference type="Google" id="ProtNLM"/>
    </source>
</evidence>
<evidence type="ECO:0000313" key="2">
    <source>
        <dbReference type="Proteomes" id="UP000092462"/>
    </source>
</evidence>
<organism evidence="1 2">
    <name type="scientific">Phlebotomus papatasi</name>
    <name type="common">Sandfly</name>
    <dbReference type="NCBI Taxonomy" id="29031"/>
    <lineage>
        <taxon>Eukaryota</taxon>
        <taxon>Metazoa</taxon>
        <taxon>Ecdysozoa</taxon>
        <taxon>Arthropoda</taxon>
        <taxon>Hexapoda</taxon>
        <taxon>Insecta</taxon>
        <taxon>Pterygota</taxon>
        <taxon>Neoptera</taxon>
        <taxon>Endopterygota</taxon>
        <taxon>Diptera</taxon>
        <taxon>Nematocera</taxon>
        <taxon>Psychodoidea</taxon>
        <taxon>Psychodidae</taxon>
        <taxon>Phlebotomus</taxon>
        <taxon>Phlebotomus</taxon>
    </lineage>
</organism>